<keyword evidence="2" id="KW-0732">Signal</keyword>
<keyword evidence="1" id="KW-0812">Transmembrane</keyword>
<dbReference type="RefSeq" id="WP_090008199.1">
    <property type="nucleotide sequence ID" value="NZ_FNET01000010.1"/>
</dbReference>
<keyword evidence="1" id="KW-0472">Membrane</keyword>
<evidence type="ECO:0000313" key="3">
    <source>
        <dbReference type="EMBL" id="SDL36505.1"/>
    </source>
</evidence>
<dbReference type="InterPro" id="IPR045927">
    <property type="entry name" value="DUF6346"/>
</dbReference>
<feature type="chain" id="PRO_5011667171" evidence="2">
    <location>
        <begin position="24"/>
        <end position="148"/>
    </location>
</feature>
<dbReference type="Pfam" id="PF19873">
    <property type="entry name" value="DUF6346"/>
    <property type="match status" value="1"/>
</dbReference>
<reference evidence="4" key="1">
    <citation type="submission" date="2016-10" db="EMBL/GenBank/DDBJ databases">
        <authorList>
            <person name="Varghese N."/>
            <person name="Submissions S."/>
        </authorList>
    </citation>
    <scope>NUCLEOTIDE SEQUENCE [LARGE SCALE GENOMIC DNA]</scope>
    <source>
        <strain evidence="4">DSM 44796</strain>
    </source>
</reference>
<dbReference type="Proteomes" id="UP000199682">
    <property type="component" value="Unassembled WGS sequence"/>
</dbReference>
<dbReference type="EMBL" id="FNET01000010">
    <property type="protein sequence ID" value="SDL36505.1"/>
    <property type="molecule type" value="Genomic_DNA"/>
</dbReference>
<feature type="transmembrane region" description="Helical" evidence="1">
    <location>
        <begin position="120"/>
        <end position="141"/>
    </location>
</feature>
<evidence type="ECO:0000256" key="2">
    <source>
        <dbReference type="SAM" id="SignalP"/>
    </source>
</evidence>
<feature type="signal peptide" evidence="2">
    <location>
        <begin position="1"/>
        <end position="23"/>
    </location>
</feature>
<name>A0A1G9JGX2_9PSEU</name>
<evidence type="ECO:0000313" key="4">
    <source>
        <dbReference type="Proteomes" id="UP000199682"/>
    </source>
</evidence>
<keyword evidence="1" id="KW-1133">Transmembrane helix</keyword>
<protein>
    <submittedName>
        <fullName evidence="3">Uncharacterized protein</fullName>
    </submittedName>
</protein>
<accession>A0A1G9JGX2</accession>
<gene>
    <name evidence="3" type="ORF">SAMN04488074_110241</name>
</gene>
<sequence>MTKPRRIAIAAVLWIVALYTAHAGTLFFDGEAGSGGDPKGYAESISCARNWWAFGALWYCNATIVADDGKQYPYSSKNSSLTPADIGNRVPMTNNRVRSGRSSQSSAEWALAERRDPNKVAYMLSLMGIPVVALFITFRMFRDKEPLS</sequence>
<evidence type="ECO:0000256" key="1">
    <source>
        <dbReference type="SAM" id="Phobius"/>
    </source>
</evidence>
<proteinExistence type="predicted"/>
<dbReference type="AlphaFoldDB" id="A0A1G9JGX2"/>
<organism evidence="3 4">
    <name type="scientific">Lentzea albidocapillata subsp. violacea</name>
    <dbReference type="NCBI Taxonomy" id="128104"/>
    <lineage>
        <taxon>Bacteria</taxon>
        <taxon>Bacillati</taxon>
        <taxon>Actinomycetota</taxon>
        <taxon>Actinomycetes</taxon>
        <taxon>Pseudonocardiales</taxon>
        <taxon>Pseudonocardiaceae</taxon>
        <taxon>Lentzea</taxon>
    </lineage>
</organism>